<gene>
    <name evidence="1" type="ORF">BH695_1585</name>
</gene>
<dbReference type="Proteomes" id="UP000192439">
    <property type="component" value="Chromosome"/>
</dbReference>
<evidence type="ECO:0000313" key="1">
    <source>
        <dbReference type="EMBL" id="ARI80866.1"/>
    </source>
</evidence>
<protein>
    <submittedName>
        <fullName evidence="1">Uncharacterized protein</fullName>
    </submittedName>
</protein>
<proteinExistence type="predicted"/>
<sequence>MWNFRHFQGKSAENFPPIAPISGTFLMAKKPKNISQQGF</sequence>
<accession>A0AB33BXU1</accession>
<dbReference type="AlphaFoldDB" id="A0AB33BXU1"/>
<name>A0AB33BXU1_MICA7</name>
<organism evidence="1 2">
    <name type="scientific">Microcystis aeruginosa PCC 7806SL</name>
    <dbReference type="NCBI Taxonomy" id="1903187"/>
    <lineage>
        <taxon>Bacteria</taxon>
        <taxon>Bacillati</taxon>
        <taxon>Cyanobacteriota</taxon>
        <taxon>Cyanophyceae</taxon>
        <taxon>Oscillatoriophycideae</taxon>
        <taxon>Chroococcales</taxon>
        <taxon>Microcystaceae</taxon>
        <taxon>Microcystis</taxon>
    </lineage>
</organism>
<keyword evidence="2" id="KW-1185">Reference proteome</keyword>
<dbReference type="EMBL" id="CP020771">
    <property type="protein sequence ID" value="ARI80866.1"/>
    <property type="molecule type" value="Genomic_DNA"/>
</dbReference>
<reference evidence="1 2" key="1">
    <citation type="journal article" date="2018" name="Harmful Algae">
        <title>The highly heterogeneous methylated genomes and diverse restriction-modification systems of bloom-forming Microcystis.</title>
        <authorList>
            <person name="Zhao L."/>
            <person name="Song Y."/>
            <person name="Li L."/>
            <person name="Gan N."/>
            <person name="Brand J.J."/>
            <person name="Song L."/>
        </authorList>
    </citation>
    <scope>NUCLEOTIDE SEQUENCE [LARGE SCALE GENOMIC DNA]</scope>
    <source>
        <strain evidence="1 2">PCC 7806SL</strain>
    </source>
</reference>
<evidence type="ECO:0000313" key="2">
    <source>
        <dbReference type="Proteomes" id="UP000192439"/>
    </source>
</evidence>